<dbReference type="Proteomes" id="UP000261520">
    <property type="component" value="Unplaced"/>
</dbReference>
<dbReference type="InterPro" id="IPR001073">
    <property type="entry name" value="C1q_dom"/>
</dbReference>
<dbReference type="InterPro" id="IPR050822">
    <property type="entry name" value="Cerebellin_Synaptic_Org"/>
</dbReference>
<evidence type="ECO:0000256" key="2">
    <source>
        <dbReference type="ARBA" id="ARBA00022525"/>
    </source>
</evidence>
<keyword evidence="6" id="KW-1185">Reference proteome</keyword>
<evidence type="ECO:0000256" key="3">
    <source>
        <dbReference type="ARBA" id="ARBA00022729"/>
    </source>
</evidence>
<name>A0A3B3ZJE0_9GOBI</name>
<organism evidence="5 6">
    <name type="scientific">Periophthalmus magnuspinnatus</name>
    <dbReference type="NCBI Taxonomy" id="409849"/>
    <lineage>
        <taxon>Eukaryota</taxon>
        <taxon>Metazoa</taxon>
        <taxon>Chordata</taxon>
        <taxon>Craniata</taxon>
        <taxon>Vertebrata</taxon>
        <taxon>Euteleostomi</taxon>
        <taxon>Actinopterygii</taxon>
        <taxon>Neopterygii</taxon>
        <taxon>Teleostei</taxon>
        <taxon>Neoteleostei</taxon>
        <taxon>Acanthomorphata</taxon>
        <taxon>Gobiaria</taxon>
        <taxon>Gobiiformes</taxon>
        <taxon>Gobioidei</taxon>
        <taxon>Gobiidae</taxon>
        <taxon>Oxudercinae</taxon>
        <taxon>Periophthalmus</taxon>
    </lineage>
</organism>
<dbReference type="GO" id="GO:0045202">
    <property type="term" value="C:synapse"/>
    <property type="evidence" value="ECO:0007669"/>
    <property type="project" value="TreeGrafter"/>
</dbReference>
<comment type="subcellular location">
    <subcellularLocation>
        <location evidence="1">Secreted</location>
    </subcellularLocation>
</comment>
<dbReference type="Pfam" id="PF00386">
    <property type="entry name" value="C1q"/>
    <property type="match status" value="2"/>
</dbReference>
<dbReference type="Gene3D" id="2.60.120.40">
    <property type="match status" value="2"/>
</dbReference>
<dbReference type="PANTHER" id="PTHR22923:SF103">
    <property type="entry name" value="CEREBELLIN 20-RELATED"/>
    <property type="match status" value="1"/>
</dbReference>
<dbReference type="STRING" id="409849.ENSPMGP00000004526"/>
<dbReference type="Ensembl" id="ENSPMGT00000004806.1">
    <property type="protein sequence ID" value="ENSPMGP00000004526.1"/>
    <property type="gene ID" value="ENSPMGG00000003838.1"/>
</dbReference>
<dbReference type="GO" id="GO:0099558">
    <property type="term" value="P:maintenance of synapse structure"/>
    <property type="evidence" value="ECO:0007669"/>
    <property type="project" value="TreeGrafter"/>
</dbReference>
<sequence length="294" mass="33264">MLLYYVYSLFSLSDTNKSNSFDSFLFDLFFFSSFVARRSAFTAALFDNSNNLNCLGPFSNTIPIQYKKVFTNLGNNYNSNTGIYKAPFKGVYSLSVSVFHDAGQGTNEQSCVLLYVNGDMVAVIFLFFSFFQSVTLNTPLTCAKMNCDCAFTSERSCCCGASDMYQTENYVYERMKDLYMRINKKVAFQAHMKNNIATASFTGGMACFGPFNIDVPIPFGEVLLNDYNGYNKALVVAVWENNREDFQDSATQHVILLLEKGNQVYLRLVSGRRICTTLESNTFSGFMLYPRFTE</sequence>
<feature type="domain" description="C1q" evidence="4">
    <location>
        <begin position="189"/>
        <end position="291"/>
    </location>
</feature>
<dbReference type="AlphaFoldDB" id="A0A3B3ZJE0"/>
<evidence type="ECO:0000313" key="5">
    <source>
        <dbReference type="Ensembl" id="ENSPMGP00000004526.1"/>
    </source>
</evidence>
<keyword evidence="3" id="KW-0732">Signal</keyword>
<dbReference type="SUPFAM" id="SSF49842">
    <property type="entry name" value="TNF-like"/>
    <property type="match status" value="2"/>
</dbReference>
<reference evidence="5" key="2">
    <citation type="submission" date="2025-09" db="UniProtKB">
        <authorList>
            <consortium name="Ensembl"/>
        </authorList>
    </citation>
    <scope>IDENTIFICATION</scope>
</reference>
<protein>
    <recommendedName>
        <fullName evidence="4">C1q domain-containing protein</fullName>
    </recommendedName>
</protein>
<proteinExistence type="predicted"/>
<reference evidence="5" key="1">
    <citation type="submission" date="2025-08" db="UniProtKB">
        <authorList>
            <consortium name="Ensembl"/>
        </authorList>
    </citation>
    <scope>IDENTIFICATION</scope>
</reference>
<dbReference type="InterPro" id="IPR008983">
    <property type="entry name" value="Tumour_necrosis_fac-like_dom"/>
</dbReference>
<dbReference type="PANTHER" id="PTHR22923">
    <property type="entry name" value="CEREBELLIN-RELATED"/>
    <property type="match status" value="1"/>
</dbReference>
<keyword evidence="2" id="KW-0964">Secreted</keyword>
<evidence type="ECO:0000313" key="6">
    <source>
        <dbReference type="Proteomes" id="UP000261520"/>
    </source>
</evidence>
<evidence type="ECO:0000256" key="1">
    <source>
        <dbReference type="ARBA" id="ARBA00004613"/>
    </source>
</evidence>
<dbReference type="GO" id="GO:0005576">
    <property type="term" value="C:extracellular region"/>
    <property type="evidence" value="ECO:0007669"/>
    <property type="project" value="UniProtKB-SubCell"/>
</dbReference>
<dbReference type="SMART" id="SM00110">
    <property type="entry name" value="C1Q"/>
    <property type="match status" value="1"/>
</dbReference>
<evidence type="ECO:0000259" key="4">
    <source>
        <dbReference type="SMART" id="SM00110"/>
    </source>
</evidence>
<accession>A0A3B3ZJE0</accession>